<dbReference type="Pfam" id="PF20877">
    <property type="entry name" value="Anoctamin_N"/>
    <property type="match status" value="1"/>
</dbReference>
<keyword evidence="9" id="KW-1185">Reference proteome</keyword>
<dbReference type="InterPro" id="IPR007632">
    <property type="entry name" value="Anoctamin"/>
</dbReference>
<feature type="transmembrane region" description="Helical" evidence="5">
    <location>
        <begin position="616"/>
        <end position="638"/>
    </location>
</feature>
<accession>A0A168D0Y7</accession>
<dbReference type="InterPro" id="IPR049456">
    <property type="entry name" value="Anoctamin_N_fung"/>
</dbReference>
<evidence type="ECO:0000256" key="5">
    <source>
        <dbReference type="SAM" id="Phobius"/>
    </source>
</evidence>
<dbReference type="AlphaFoldDB" id="A0A168D0Y7"/>
<dbReference type="OrthoDB" id="296386at2759"/>
<dbReference type="GO" id="GO:0005254">
    <property type="term" value="F:chloride channel activity"/>
    <property type="evidence" value="ECO:0007669"/>
    <property type="project" value="TreeGrafter"/>
</dbReference>
<organism evidence="8 9">
    <name type="scientific">Akanthomyces lecanii RCEF 1005</name>
    <dbReference type="NCBI Taxonomy" id="1081108"/>
    <lineage>
        <taxon>Eukaryota</taxon>
        <taxon>Fungi</taxon>
        <taxon>Dikarya</taxon>
        <taxon>Ascomycota</taxon>
        <taxon>Pezizomycotina</taxon>
        <taxon>Sordariomycetes</taxon>
        <taxon>Hypocreomycetidae</taxon>
        <taxon>Hypocreales</taxon>
        <taxon>Cordycipitaceae</taxon>
        <taxon>Akanthomyces</taxon>
        <taxon>Cordyceps confragosa</taxon>
    </lineage>
</organism>
<gene>
    <name evidence="8" type="ORF">LEL_09273</name>
</gene>
<dbReference type="PANTHER" id="PTHR12308:SF77">
    <property type="entry name" value="MEMBRANE STRESS RESPONSE PROTEIN (IST2), PUTATIVE (AFU_ORTHOLOGUE AFUA_4G03330)-RELATED"/>
    <property type="match status" value="1"/>
</dbReference>
<proteinExistence type="predicted"/>
<protein>
    <submittedName>
        <fullName evidence="8">Anoctamin/TMEM 16</fullName>
    </submittedName>
</protein>
<evidence type="ECO:0000259" key="7">
    <source>
        <dbReference type="Pfam" id="PF20877"/>
    </source>
</evidence>
<evidence type="ECO:0000256" key="3">
    <source>
        <dbReference type="ARBA" id="ARBA00022989"/>
    </source>
</evidence>
<evidence type="ECO:0000313" key="8">
    <source>
        <dbReference type="EMBL" id="OAA72038.1"/>
    </source>
</evidence>
<evidence type="ECO:0000256" key="2">
    <source>
        <dbReference type="ARBA" id="ARBA00022692"/>
    </source>
</evidence>
<reference evidence="8 9" key="1">
    <citation type="journal article" date="2016" name="Genome Biol. Evol.">
        <title>Divergent and convergent evolution of fungal pathogenicity.</title>
        <authorList>
            <person name="Shang Y."/>
            <person name="Xiao G."/>
            <person name="Zheng P."/>
            <person name="Cen K."/>
            <person name="Zhan S."/>
            <person name="Wang C."/>
        </authorList>
    </citation>
    <scope>NUCLEOTIDE SEQUENCE [LARGE SCALE GENOMIC DNA]</scope>
    <source>
        <strain evidence="8 9">RCEF 1005</strain>
    </source>
</reference>
<feature type="domain" description="Anoctamin alpha-beta plait" evidence="7">
    <location>
        <begin position="29"/>
        <end position="161"/>
    </location>
</feature>
<comment type="caution">
    <text evidence="8">The sequence shown here is derived from an EMBL/GenBank/DDBJ whole genome shotgun (WGS) entry which is preliminary data.</text>
</comment>
<dbReference type="InterPro" id="IPR049452">
    <property type="entry name" value="Anoctamin_TM"/>
</dbReference>
<sequence length="728" mass="82779">MASVPLLNVDDPAAAIAPLKPQSTMRYNDKYVIVYDFSDIGSLPTDPFVISDYDVATKEFRDLLLDLEEAGLHTEVRPGYDRSILVFVKAPRQLLGNSVYKERVKDWLYSVTHVHPGGDKDSVVSGWFEAEELLTMYHLVQWPKEKGGAGVYPGLGRWKNVTSCFPIHNEAVNKALLRHMSGRLWLTTADFDRVRDLFGSKVAFYFAFIQNYLAFLTFPAVTGVAAWLWLPKYSLAYAVLTSVWCTVFLEYWKLQEVDLSIRWNVRGIHKTKVNRPEFKYDKIIVDANGQEIHYFPKWKQITRQLLQVPFIGVATVALGAIICAVFAVEVLISETYTGPHQFYLEYLPTIILAVAIPYINSSLEGVAEALTSFENHRTADAHEVSYTQKLFILSIITNYLPILLTAFVYIPFGQDIIPHLKRAVLAVLPGLGHTFATHSFQADADKLRNEVIALTLTGQLSSFFEENVLPYLKHKATEWYRVYRRAYPKHAMLLTIVEDDKEEAEFLARCRNQSSLEAYNVHDDMAELVLQFGYLALFSPVWPLIPLGFLVNNWIELRSDFAKICIEHQRPNPVRADGVGPWILSLDILTWIGSISTGAIVHIFGGDGINTNWTTLPITIFVSEHILLLLRAVTRWVFEKYGSVQIRRERAEQYARRLAHLDEIEANKRAGLNLSVAERERRKSVLVTGDERFWTKQVEDGASADAGINLMALAREWEQSRGMKPKSS</sequence>
<feature type="transmembrane region" description="Helical" evidence="5">
    <location>
        <begin position="202"/>
        <end position="229"/>
    </location>
</feature>
<name>A0A168D0Y7_CORDF</name>
<dbReference type="GO" id="GO:0016020">
    <property type="term" value="C:membrane"/>
    <property type="evidence" value="ECO:0007669"/>
    <property type="project" value="UniProtKB-SubCell"/>
</dbReference>
<dbReference type="Proteomes" id="UP000076881">
    <property type="component" value="Unassembled WGS sequence"/>
</dbReference>
<dbReference type="GO" id="GO:0032541">
    <property type="term" value="C:cortical endoplasmic reticulum"/>
    <property type="evidence" value="ECO:0007669"/>
    <property type="project" value="TreeGrafter"/>
</dbReference>
<comment type="subcellular location">
    <subcellularLocation>
        <location evidence="1">Membrane</location>
        <topology evidence="1">Multi-pass membrane protein</topology>
    </subcellularLocation>
</comment>
<feature type="domain" description="Anoctamin transmembrane" evidence="6">
    <location>
        <begin position="194"/>
        <end position="652"/>
    </location>
</feature>
<dbReference type="Pfam" id="PF04547">
    <property type="entry name" value="Anoctamin"/>
    <property type="match status" value="1"/>
</dbReference>
<keyword evidence="4 5" id="KW-0472">Membrane</keyword>
<dbReference type="PANTHER" id="PTHR12308">
    <property type="entry name" value="ANOCTAMIN"/>
    <property type="match status" value="1"/>
</dbReference>
<keyword evidence="2 5" id="KW-0812">Transmembrane</keyword>
<keyword evidence="3 5" id="KW-1133">Transmembrane helix</keyword>
<feature type="transmembrane region" description="Helical" evidence="5">
    <location>
        <begin position="579"/>
        <end position="604"/>
    </location>
</feature>
<evidence type="ECO:0000256" key="1">
    <source>
        <dbReference type="ARBA" id="ARBA00004141"/>
    </source>
</evidence>
<feature type="transmembrane region" description="Helical" evidence="5">
    <location>
        <begin position="305"/>
        <end position="328"/>
    </location>
</feature>
<evidence type="ECO:0000256" key="4">
    <source>
        <dbReference type="ARBA" id="ARBA00023136"/>
    </source>
</evidence>
<feature type="transmembrane region" description="Helical" evidence="5">
    <location>
        <begin position="390"/>
        <end position="412"/>
    </location>
</feature>
<evidence type="ECO:0000259" key="6">
    <source>
        <dbReference type="Pfam" id="PF04547"/>
    </source>
</evidence>
<evidence type="ECO:0000313" key="9">
    <source>
        <dbReference type="Proteomes" id="UP000076881"/>
    </source>
</evidence>
<dbReference type="EMBL" id="AZHF01000008">
    <property type="protein sequence ID" value="OAA72038.1"/>
    <property type="molecule type" value="Genomic_DNA"/>
</dbReference>